<evidence type="ECO:0000313" key="3">
    <source>
        <dbReference type="EMBL" id="KAJ9616492.1"/>
    </source>
</evidence>
<sequence length="199" mass="22789">MNSSIHTWQAAIQGMLTNGDDNASPFSSDIEQEGSIPKTNTNIISQVAFWGKDALINCVCGASPDSYCTCLPTSLDFVPDGDYFQQPPTDQSHRTSTISESTFSTIEPQVREDLRPALPTRKERRRQQNRAAQVRHRDKRNRFLHETLRNIEAMNEELKQTRAQRDYFRMMYEDLETQMMQLRSQSSSRLPSRSPAKAT</sequence>
<organism evidence="3 4">
    <name type="scientific">Cladophialophora chaetospira</name>
    <dbReference type="NCBI Taxonomy" id="386627"/>
    <lineage>
        <taxon>Eukaryota</taxon>
        <taxon>Fungi</taxon>
        <taxon>Dikarya</taxon>
        <taxon>Ascomycota</taxon>
        <taxon>Pezizomycotina</taxon>
        <taxon>Eurotiomycetes</taxon>
        <taxon>Chaetothyriomycetidae</taxon>
        <taxon>Chaetothyriales</taxon>
        <taxon>Herpotrichiellaceae</taxon>
        <taxon>Cladophialophora</taxon>
    </lineage>
</organism>
<evidence type="ECO:0000259" key="2">
    <source>
        <dbReference type="PROSITE" id="PS00036"/>
    </source>
</evidence>
<protein>
    <recommendedName>
        <fullName evidence="2">BZIP domain-containing protein</fullName>
    </recommendedName>
</protein>
<gene>
    <name evidence="3" type="ORF">H2200_000211</name>
</gene>
<comment type="caution">
    <text evidence="3">The sequence shown here is derived from an EMBL/GenBank/DDBJ whole genome shotgun (WGS) entry which is preliminary data.</text>
</comment>
<dbReference type="GO" id="GO:0003700">
    <property type="term" value="F:DNA-binding transcription factor activity"/>
    <property type="evidence" value="ECO:0007669"/>
    <property type="project" value="InterPro"/>
</dbReference>
<evidence type="ECO:0000256" key="1">
    <source>
        <dbReference type="SAM" id="MobiDB-lite"/>
    </source>
</evidence>
<dbReference type="Proteomes" id="UP001172673">
    <property type="component" value="Unassembled WGS sequence"/>
</dbReference>
<reference evidence="3" key="1">
    <citation type="submission" date="2022-10" db="EMBL/GenBank/DDBJ databases">
        <title>Culturing micro-colonial fungi from biological soil crusts in the Mojave desert and describing Neophaeococcomyces mojavensis, and introducing the new genera and species Taxawa tesnikishii.</title>
        <authorList>
            <person name="Kurbessoian T."/>
            <person name="Stajich J.E."/>
        </authorList>
    </citation>
    <scope>NUCLEOTIDE SEQUENCE</scope>
    <source>
        <strain evidence="3">TK_41</strain>
    </source>
</reference>
<feature type="compositionally biased region" description="Low complexity" evidence="1">
    <location>
        <begin position="95"/>
        <end position="107"/>
    </location>
</feature>
<dbReference type="AlphaFoldDB" id="A0AA38XN39"/>
<dbReference type="InterPro" id="IPR004827">
    <property type="entry name" value="bZIP"/>
</dbReference>
<proteinExistence type="predicted"/>
<dbReference type="CDD" id="cd14688">
    <property type="entry name" value="bZIP_YAP"/>
    <property type="match status" value="1"/>
</dbReference>
<evidence type="ECO:0000313" key="4">
    <source>
        <dbReference type="Proteomes" id="UP001172673"/>
    </source>
</evidence>
<dbReference type="PROSITE" id="PS00036">
    <property type="entry name" value="BZIP_BASIC"/>
    <property type="match status" value="1"/>
</dbReference>
<keyword evidence="4" id="KW-1185">Reference proteome</keyword>
<dbReference type="EMBL" id="JAPDRK010000001">
    <property type="protein sequence ID" value="KAJ9616492.1"/>
    <property type="molecule type" value="Genomic_DNA"/>
</dbReference>
<feature type="region of interest" description="Disordered" evidence="1">
    <location>
        <begin position="180"/>
        <end position="199"/>
    </location>
</feature>
<feature type="domain" description="BZIP" evidence="2">
    <location>
        <begin position="124"/>
        <end position="139"/>
    </location>
</feature>
<accession>A0AA38XN39</accession>
<name>A0AA38XN39_9EURO</name>
<feature type="region of interest" description="Disordered" evidence="1">
    <location>
        <begin position="86"/>
        <end position="140"/>
    </location>
</feature>
<feature type="compositionally biased region" description="Basic residues" evidence="1">
    <location>
        <begin position="122"/>
        <end position="140"/>
    </location>
</feature>